<dbReference type="EMBL" id="DF384213">
    <property type="protein sequence ID" value="GAE01384.1"/>
    <property type="molecule type" value="Genomic_DNA"/>
</dbReference>
<name>A0A0S6U3G6_CLOBO</name>
<dbReference type="HOGENOM" id="CLU_186004_0_0_9"/>
<dbReference type="RefSeq" id="WP_012100274.1">
    <property type="nucleotide sequence ID" value="NZ_DF384213.1"/>
</dbReference>
<evidence type="ECO:0000313" key="1">
    <source>
        <dbReference type="EMBL" id="GAE01384.1"/>
    </source>
</evidence>
<organism evidence="1">
    <name type="scientific">Clostridium botulinum B str. Osaka05</name>
    <dbReference type="NCBI Taxonomy" id="1407017"/>
    <lineage>
        <taxon>Bacteria</taxon>
        <taxon>Bacillati</taxon>
        <taxon>Bacillota</taxon>
        <taxon>Clostridia</taxon>
        <taxon>Eubacteriales</taxon>
        <taxon>Clostridiaceae</taxon>
        <taxon>Clostridium</taxon>
    </lineage>
</organism>
<protein>
    <submittedName>
        <fullName evidence="1">Uncharacterized protein</fullName>
    </submittedName>
</protein>
<accession>A0A0S6U3G6</accession>
<proteinExistence type="predicted"/>
<dbReference type="Proteomes" id="UP000054164">
    <property type="component" value="Unassembled WGS sequence"/>
</dbReference>
<reference evidence="1" key="1">
    <citation type="submission" date="2013-10" db="EMBL/GenBank/DDBJ databases">
        <title>Draft genome sequence of Clostridium botulinum type B strain Osaka05.</title>
        <authorList>
            <person name="Sakaguchi Y."/>
            <person name="Hosomi K."/>
            <person name="Uchiyama J."/>
            <person name="Ogura Y."/>
            <person name="Sakaguchi M."/>
            <person name="Kohda T."/>
            <person name="Mukamoto M."/>
            <person name="Misawa N."/>
            <person name="Matsuzaki S."/>
            <person name="Hayashi T."/>
            <person name="Kozaki S."/>
        </authorList>
    </citation>
    <scope>NUCLEOTIDE SEQUENCE</scope>
    <source>
        <strain evidence="1">Osaka05</strain>
    </source>
</reference>
<sequence length="68" mass="8083">MSKYNTLWKYVEERGDKSFKLTFNEIKDIAGIEIDHSFLKYKKELPEHGYQVGKISLKEQTVIFNKLD</sequence>
<gene>
    <name evidence="1" type="ORF">CBO05C_1074</name>
</gene>
<dbReference type="AlphaFoldDB" id="A0A0S6U3G6"/>